<dbReference type="InterPro" id="IPR010412">
    <property type="entry name" value="DUF1007"/>
</dbReference>
<evidence type="ECO:0000313" key="4">
    <source>
        <dbReference type="Proteomes" id="UP000190092"/>
    </source>
</evidence>
<evidence type="ECO:0000313" key="3">
    <source>
        <dbReference type="EMBL" id="SJZ49526.1"/>
    </source>
</evidence>
<dbReference type="Pfam" id="PF06226">
    <property type="entry name" value="DUF1007"/>
    <property type="match status" value="1"/>
</dbReference>
<dbReference type="EMBL" id="FUWJ01000001">
    <property type="protein sequence ID" value="SJZ49526.1"/>
    <property type="molecule type" value="Genomic_DNA"/>
</dbReference>
<dbReference type="STRING" id="225324.SAMN02745126_01337"/>
<dbReference type="OrthoDB" id="1679673at2"/>
<evidence type="ECO:0000256" key="1">
    <source>
        <dbReference type="SAM" id="MobiDB-lite"/>
    </source>
</evidence>
<sequence>MTLRTLLLAVIALLLPMAASAHPHIWMLQRVKPIVTDGKFTAVEIEWRFDPTSSENEIAVIDENKDGRFSPDEVKRLADDTLQALEKSGFMTWLNVGGKDFQPKKEELFDARIEDPATFAPAEWDRTAGDKDTATSKPEAQKVPPQKPRNLVYTIRLALPQPVKAFTITTYDPEDFIRVDVGKGKLPQDCKLGKHPSYKSEFIPGQPVFADTVSCKLP</sequence>
<feature type="signal peptide" evidence="2">
    <location>
        <begin position="1"/>
        <end position="21"/>
    </location>
</feature>
<name>A0A1T4L484_9HYPH</name>
<dbReference type="AlphaFoldDB" id="A0A1T4L484"/>
<organism evidence="3 4">
    <name type="scientific">Enhydrobacter aerosaccus</name>
    <dbReference type="NCBI Taxonomy" id="225324"/>
    <lineage>
        <taxon>Bacteria</taxon>
        <taxon>Pseudomonadati</taxon>
        <taxon>Pseudomonadota</taxon>
        <taxon>Alphaproteobacteria</taxon>
        <taxon>Hyphomicrobiales</taxon>
        <taxon>Enhydrobacter</taxon>
    </lineage>
</organism>
<protein>
    <submittedName>
        <fullName evidence="3">ABC-type uncharacterized transport system, substrate-binding protein</fullName>
    </submittedName>
</protein>
<evidence type="ECO:0000256" key="2">
    <source>
        <dbReference type="SAM" id="SignalP"/>
    </source>
</evidence>
<keyword evidence="2" id="KW-0732">Signal</keyword>
<dbReference type="RefSeq" id="WP_085932980.1">
    <property type="nucleotide sequence ID" value="NZ_FUWJ01000001.1"/>
</dbReference>
<feature type="chain" id="PRO_5012142793" evidence="2">
    <location>
        <begin position="22"/>
        <end position="218"/>
    </location>
</feature>
<gene>
    <name evidence="3" type="ORF">SAMN02745126_01337</name>
</gene>
<feature type="region of interest" description="Disordered" evidence="1">
    <location>
        <begin position="126"/>
        <end position="146"/>
    </location>
</feature>
<proteinExistence type="predicted"/>
<reference evidence="4" key="1">
    <citation type="submission" date="2017-02" db="EMBL/GenBank/DDBJ databases">
        <authorList>
            <person name="Varghese N."/>
            <person name="Submissions S."/>
        </authorList>
    </citation>
    <scope>NUCLEOTIDE SEQUENCE [LARGE SCALE GENOMIC DNA]</scope>
    <source>
        <strain evidence="4">ATCC 27094</strain>
    </source>
</reference>
<keyword evidence="4" id="KW-1185">Reference proteome</keyword>
<accession>A0A1T4L484</accession>
<dbReference type="Proteomes" id="UP000190092">
    <property type="component" value="Unassembled WGS sequence"/>
</dbReference>